<feature type="domain" description="GGDEF" evidence="2">
    <location>
        <begin position="546"/>
        <end position="679"/>
    </location>
</feature>
<dbReference type="AlphaFoldDB" id="A0A934IDH7"/>
<dbReference type="CDD" id="cd01949">
    <property type="entry name" value="GGDEF"/>
    <property type="match status" value="1"/>
</dbReference>
<dbReference type="InterPro" id="IPR029787">
    <property type="entry name" value="Nucleotide_cyclase"/>
</dbReference>
<dbReference type="InterPro" id="IPR000160">
    <property type="entry name" value="GGDEF_dom"/>
</dbReference>
<evidence type="ECO:0000313" key="3">
    <source>
        <dbReference type="EMBL" id="MBI9115988.1"/>
    </source>
</evidence>
<dbReference type="FunFam" id="3.30.70.270:FF:000001">
    <property type="entry name" value="Diguanylate cyclase domain protein"/>
    <property type="match status" value="1"/>
</dbReference>
<accession>A0A934IDH7</accession>
<dbReference type="InterPro" id="IPR043128">
    <property type="entry name" value="Rev_trsase/Diguanyl_cyclase"/>
</dbReference>
<dbReference type="PANTHER" id="PTHR44757:SF2">
    <property type="entry name" value="BIOFILM ARCHITECTURE MAINTENANCE PROTEIN MBAA"/>
    <property type="match status" value="1"/>
</dbReference>
<gene>
    <name evidence="3" type="ORF">JAV76_13290</name>
</gene>
<dbReference type="Gene3D" id="3.20.20.450">
    <property type="entry name" value="EAL domain"/>
    <property type="match status" value="1"/>
</dbReference>
<dbReference type="InterPro" id="IPR052155">
    <property type="entry name" value="Biofilm_reg_signaling"/>
</dbReference>
<comment type="caution">
    <text evidence="3">The sequence shown here is derived from an EMBL/GenBank/DDBJ whole genome shotgun (WGS) entry which is preliminary data.</text>
</comment>
<dbReference type="SMART" id="SM00267">
    <property type="entry name" value="GGDEF"/>
    <property type="match status" value="1"/>
</dbReference>
<keyword evidence="4" id="KW-1185">Reference proteome</keyword>
<proteinExistence type="predicted"/>
<evidence type="ECO:0000259" key="2">
    <source>
        <dbReference type="PROSITE" id="PS50887"/>
    </source>
</evidence>
<sequence length="947" mass="101573">MMITEARETTGATAALILHHARTQGGEEAVAEVLRRSGVPYTADELSLTSNWTSYATRLRLLEALTETLGDPRAAFAAGTAAATVGADHAGRLLVRFFSSPRAVFRLMGRGIENYSATAQVESLATTRTSATVRYTTIPPYEPSRLDCLLTQGFLASFPVGFGLPLADVEHDECQADGHPACVYRFTWARRKLRHLRRTTHAVARLETEALRGQLQDLQSAASDLVRSEHVVDLHERIVDRATSLVHAAYVLVLDGPGSPVRSRSVTVDEALELAATDTLTSPPGTRAVVFDVASTRRTYGRLLAVRRPDLPFSDADRSLLEAYARHAAAALDLVTALETSRREAARATALLTFANDLTSARGDLAVAQVAAQVLPGTVGGRTSAVLLWDEDDGELRVVATAGHDDAQTRALQGRRLRADATPELVAMLTHRLPAVVDVAGASPELAALLQLVGTGAMIVVPLLAGDALLGVVSVGWAAPLPEEAQREALVRLTGVADQTATALQNSRLVATVEHQSLHDSLTSLPNRVLFARRLDTELRTAEEDRSTAVLFCDLDRFKQVNDRLGHAAGDEMLRQVAVRLRGQLRDGDTVARLSGDEFAVLLTDVTDEQHAASVARRLVGCLDQPLRIDGREVRITSSIGVAVHHGPGGRSDKLLGAADSAMYEAKLRGRDQVALAGTVDTCLVPPSFENELSRALSDGQLRLHFQPVVDLTGPEGGTVVGAEALLRWEHPRLGLLAPGSFLPLAEETGRIVDLDLWALENACRALAGWMPPPQKAGGVPPLRVAVNLAPATLVDDRLVPAVRRALSSNFLDAEQLHLELVESRSLSDVPGVVARLVELRRLGVRISLDDFGTGFSTLAWLQSLPVDQIKIDRTFVSAMSSDGSLSLVRGVLALARELDIEVVAEGVEEPEQLAMLRAAGCDMAQGYLLGRPNPGFGPSVEDHTAT</sequence>
<dbReference type="SUPFAM" id="SSF55073">
    <property type="entry name" value="Nucleotide cyclase"/>
    <property type="match status" value="1"/>
</dbReference>
<dbReference type="Pfam" id="PF00563">
    <property type="entry name" value="EAL"/>
    <property type="match status" value="1"/>
</dbReference>
<dbReference type="CDD" id="cd01948">
    <property type="entry name" value="EAL"/>
    <property type="match status" value="1"/>
</dbReference>
<dbReference type="InterPro" id="IPR029016">
    <property type="entry name" value="GAF-like_dom_sf"/>
</dbReference>
<dbReference type="Proteomes" id="UP000602087">
    <property type="component" value="Unassembled WGS sequence"/>
</dbReference>
<dbReference type="InterPro" id="IPR035919">
    <property type="entry name" value="EAL_sf"/>
</dbReference>
<dbReference type="SMART" id="SM00052">
    <property type="entry name" value="EAL"/>
    <property type="match status" value="1"/>
</dbReference>
<dbReference type="PROSITE" id="PS50883">
    <property type="entry name" value="EAL"/>
    <property type="match status" value="1"/>
</dbReference>
<dbReference type="PROSITE" id="PS50887">
    <property type="entry name" value="GGDEF"/>
    <property type="match status" value="1"/>
</dbReference>
<evidence type="ECO:0000313" key="4">
    <source>
        <dbReference type="Proteomes" id="UP000602087"/>
    </source>
</evidence>
<dbReference type="Pfam" id="PF01590">
    <property type="entry name" value="GAF"/>
    <property type="match status" value="1"/>
</dbReference>
<feature type="domain" description="EAL" evidence="1">
    <location>
        <begin position="686"/>
        <end position="947"/>
    </location>
</feature>
<dbReference type="SUPFAM" id="SSF141868">
    <property type="entry name" value="EAL domain-like"/>
    <property type="match status" value="1"/>
</dbReference>
<organism evidence="3 4">
    <name type="scientific">Sanguibacter suaedae</name>
    <dbReference type="NCBI Taxonomy" id="2795737"/>
    <lineage>
        <taxon>Bacteria</taxon>
        <taxon>Bacillati</taxon>
        <taxon>Actinomycetota</taxon>
        <taxon>Actinomycetes</taxon>
        <taxon>Micrococcales</taxon>
        <taxon>Sanguibacteraceae</taxon>
        <taxon>Sanguibacter</taxon>
    </lineage>
</organism>
<name>A0A934IDH7_9MICO</name>
<evidence type="ECO:0000259" key="1">
    <source>
        <dbReference type="PROSITE" id="PS50883"/>
    </source>
</evidence>
<dbReference type="InterPro" id="IPR003018">
    <property type="entry name" value="GAF"/>
</dbReference>
<dbReference type="PANTHER" id="PTHR44757">
    <property type="entry name" value="DIGUANYLATE CYCLASE DGCP"/>
    <property type="match status" value="1"/>
</dbReference>
<dbReference type="Pfam" id="PF00990">
    <property type="entry name" value="GGDEF"/>
    <property type="match status" value="1"/>
</dbReference>
<dbReference type="SUPFAM" id="SSF55781">
    <property type="entry name" value="GAF domain-like"/>
    <property type="match status" value="2"/>
</dbReference>
<dbReference type="NCBIfam" id="TIGR00254">
    <property type="entry name" value="GGDEF"/>
    <property type="match status" value="1"/>
</dbReference>
<protein>
    <submittedName>
        <fullName evidence="3">EAL domain-containing protein</fullName>
    </submittedName>
</protein>
<dbReference type="Gene3D" id="3.30.450.40">
    <property type="match status" value="1"/>
</dbReference>
<dbReference type="InterPro" id="IPR001633">
    <property type="entry name" value="EAL_dom"/>
</dbReference>
<reference evidence="3" key="1">
    <citation type="submission" date="2020-12" db="EMBL/GenBank/DDBJ databases">
        <title>Sanguibacter suaedae sp. nov., isolated from Suaeda aralocaspica.</title>
        <authorList>
            <person name="Ma Q."/>
        </authorList>
    </citation>
    <scope>NUCLEOTIDE SEQUENCE</scope>
    <source>
        <strain evidence="3">YZGR15</strain>
    </source>
</reference>
<dbReference type="Gene3D" id="3.30.70.270">
    <property type="match status" value="1"/>
</dbReference>
<dbReference type="EMBL" id="JAEINH010000013">
    <property type="protein sequence ID" value="MBI9115988.1"/>
    <property type="molecule type" value="Genomic_DNA"/>
</dbReference>